<dbReference type="Gene3D" id="1.10.10.60">
    <property type="entry name" value="Homeodomain-like"/>
    <property type="match status" value="1"/>
</dbReference>
<name>A0ABP6YRH3_9ACTN</name>
<evidence type="ECO:0000256" key="1">
    <source>
        <dbReference type="ARBA" id="ARBA00023125"/>
    </source>
</evidence>
<dbReference type="Pfam" id="PF17754">
    <property type="entry name" value="TetR_C_14"/>
    <property type="match status" value="1"/>
</dbReference>
<keyword evidence="5" id="KW-1185">Reference proteome</keyword>
<evidence type="ECO:0000259" key="3">
    <source>
        <dbReference type="PROSITE" id="PS50977"/>
    </source>
</evidence>
<evidence type="ECO:0000256" key="2">
    <source>
        <dbReference type="PROSITE-ProRule" id="PRU00335"/>
    </source>
</evidence>
<dbReference type="InterPro" id="IPR041347">
    <property type="entry name" value="MftR_C"/>
</dbReference>
<evidence type="ECO:0000313" key="5">
    <source>
        <dbReference type="Proteomes" id="UP001500630"/>
    </source>
</evidence>
<proteinExistence type="predicted"/>
<dbReference type="SUPFAM" id="SSF46689">
    <property type="entry name" value="Homeodomain-like"/>
    <property type="match status" value="1"/>
</dbReference>
<comment type="caution">
    <text evidence="4">The sequence shown here is derived from an EMBL/GenBank/DDBJ whole genome shotgun (WGS) entry which is preliminary data.</text>
</comment>
<dbReference type="PANTHER" id="PTHR30055:SF226">
    <property type="entry name" value="HTH-TYPE TRANSCRIPTIONAL REGULATOR PKSA"/>
    <property type="match status" value="1"/>
</dbReference>
<accession>A0ABP6YRH3</accession>
<dbReference type="InterPro" id="IPR009057">
    <property type="entry name" value="Homeodomain-like_sf"/>
</dbReference>
<feature type="DNA-binding region" description="H-T-H motif" evidence="2">
    <location>
        <begin position="40"/>
        <end position="59"/>
    </location>
</feature>
<evidence type="ECO:0000313" key="4">
    <source>
        <dbReference type="EMBL" id="GAA3587864.1"/>
    </source>
</evidence>
<reference evidence="5" key="1">
    <citation type="journal article" date="2019" name="Int. J. Syst. Evol. Microbiol.">
        <title>The Global Catalogue of Microorganisms (GCM) 10K type strain sequencing project: providing services to taxonomists for standard genome sequencing and annotation.</title>
        <authorList>
            <consortium name="The Broad Institute Genomics Platform"/>
            <consortium name="The Broad Institute Genome Sequencing Center for Infectious Disease"/>
            <person name="Wu L."/>
            <person name="Ma J."/>
        </authorList>
    </citation>
    <scope>NUCLEOTIDE SEQUENCE [LARGE SCALE GENOMIC DNA]</scope>
    <source>
        <strain evidence="5">JCM 17326</strain>
    </source>
</reference>
<dbReference type="EMBL" id="BAABDQ010000024">
    <property type="protein sequence ID" value="GAA3587864.1"/>
    <property type="molecule type" value="Genomic_DNA"/>
</dbReference>
<gene>
    <name evidence="4" type="ORF">GCM10022419_082670</name>
</gene>
<keyword evidence="1 2" id="KW-0238">DNA-binding</keyword>
<dbReference type="InterPro" id="IPR050109">
    <property type="entry name" value="HTH-type_TetR-like_transc_reg"/>
</dbReference>
<feature type="domain" description="HTH tetR-type" evidence="3">
    <location>
        <begin position="17"/>
        <end position="77"/>
    </location>
</feature>
<dbReference type="Gene3D" id="1.10.357.10">
    <property type="entry name" value="Tetracycline Repressor, domain 2"/>
    <property type="match status" value="1"/>
</dbReference>
<sequence>MYQVVEEQTSLRERRRAETRRTLQAHAIRLFMARGYDATTINDVAQAAGMSVMTLYRHFATKEDLVLYDEYDRETAAALAAQRQDEPLRRRIAQALVRTATTAVESDRDLLLARLRLMISTPALQARHLDSQYATEIAIVGTLCAGATDSDLEFRVRSTAAACLAATHVALLRWAEDDGLPDLPTLMRQALTSAFDTAF</sequence>
<organism evidence="4 5">
    <name type="scientific">Nonomuraea rosea</name>
    <dbReference type="NCBI Taxonomy" id="638574"/>
    <lineage>
        <taxon>Bacteria</taxon>
        <taxon>Bacillati</taxon>
        <taxon>Actinomycetota</taxon>
        <taxon>Actinomycetes</taxon>
        <taxon>Streptosporangiales</taxon>
        <taxon>Streptosporangiaceae</taxon>
        <taxon>Nonomuraea</taxon>
    </lineage>
</organism>
<dbReference type="PRINTS" id="PR00455">
    <property type="entry name" value="HTHTETR"/>
</dbReference>
<dbReference type="PROSITE" id="PS50977">
    <property type="entry name" value="HTH_TETR_2"/>
    <property type="match status" value="1"/>
</dbReference>
<dbReference type="Proteomes" id="UP001500630">
    <property type="component" value="Unassembled WGS sequence"/>
</dbReference>
<dbReference type="Pfam" id="PF00440">
    <property type="entry name" value="TetR_N"/>
    <property type="match status" value="1"/>
</dbReference>
<dbReference type="InterPro" id="IPR001647">
    <property type="entry name" value="HTH_TetR"/>
</dbReference>
<protein>
    <submittedName>
        <fullName evidence="4">TetR/AcrR family transcriptional regulator</fullName>
    </submittedName>
</protein>
<dbReference type="PANTHER" id="PTHR30055">
    <property type="entry name" value="HTH-TYPE TRANSCRIPTIONAL REGULATOR RUTR"/>
    <property type="match status" value="1"/>
</dbReference>